<evidence type="ECO:0000256" key="8">
    <source>
        <dbReference type="ARBA" id="ARBA00023136"/>
    </source>
</evidence>
<keyword evidence="5 9" id="KW-0653">Protein transport</keyword>
<comment type="function">
    <text evidence="9">Essential subunit of the Sec protein translocation channel SecYEG. Clamps together the 2 halves of SecY. May contact the channel plug during translocation.</text>
</comment>
<dbReference type="KEGG" id="csph:CSPHI_01335"/>
<comment type="similarity">
    <text evidence="9">Belongs to the SecE/SEC61-gamma family.</text>
</comment>
<evidence type="ECO:0000256" key="5">
    <source>
        <dbReference type="ARBA" id="ARBA00022927"/>
    </source>
</evidence>
<gene>
    <name evidence="9" type="primary">secE</name>
    <name evidence="11" type="ORF">CSPHI_01335</name>
</gene>
<feature type="transmembrane region" description="Helical" evidence="9">
    <location>
        <begin position="68"/>
        <end position="89"/>
    </location>
</feature>
<protein>
    <recommendedName>
        <fullName evidence="9">Protein translocase subunit SecE</fullName>
    </recommendedName>
</protein>
<keyword evidence="6 9" id="KW-1133">Transmembrane helix</keyword>
<keyword evidence="4 9" id="KW-0812">Transmembrane</keyword>
<dbReference type="PRINTS" id="PR01650">
    <property type="entry name" value="SECETRNLCASE"/>
</dbReference>
<evidence type="ECO:0000313" key="11">
    <source>
        <dbReference type="EMBL" id="APT89948.1"/>
    </source>
</evidence>
<dbReference type="HAMAP" id="MF_00422">
    <property type="entry name" value="SecE"/>
    <property type="match status" value="1"/>
</dbReference>
<keyword evidence="8 9" id="KW-0472">Membrane</keyword>
<keyword evidence="12" id="KW-1185">Reference proteome</keyword>
<dbReference type="Proteomes" id="UP000185469">
    <property type="component" value="Chromosome"/>
</dbReference>
<dbReference type="PANTHER" id="PTHR33910">
    <property type="entry name" value="PROTEIN TRANSLOCASE SUBUNIT SECE"/>
    <property type="match status" value="1"/>
</dbReference>
<dbReference type="InterPro" id="IPR001901">
    <property type="entry name" value="Translocase_SecE/Sec61-g"/>
</dbReference>
<keyword evidence="3 9" id="KW-1003">Cell membrane</keyword>
<dbReference type="PANTHER" id="PTHR33910:SF1">
    <property type="entry name" value="PROTEIN TRANSLOCASE SUBUNIT SECE"/>
    <property type="match status" value="1"/>
</dbReference>
<dbReference type="GO" id="GO:0065002">
    <property type="term" value="P:intracellular protein transmembrane transport"/>
    <property type="evidence" value="ECO:0007669"/>
    <property type="project" value="UniProtKB-UniRule"/>
</dbReference>
<dbReference type="GO" id="GO:0008320">
    <property type="term" value="F:protein transmembrane transporter activity"/>
    <property type="evidence" value="ECO:0007669"/>
    <property type="project" value="UniProtKB-UniRule"/>
</dbReference>
<evidence type="ECO:0000256" key="7">
    <source>
        <dbReference type="ARBA" id="ARBA00023010"/>
    </source>
</evidence>
<dbReference type="InterPro" id="IPR005807">
    <property type="entry name" value="SecE_bac"/>
</dbReference>
<evidence type="ECO:0000256" key="4">
    <source>
        <dbReference type="ARBA" id="ARBA00022692"/>
    </source>
</evidence>
<reference evidence="11 12" key="1">
    <citation type="submission" date="2014-08" db="EMBL/GenBank/DDBJ databases">
        <title>Complete genome sequence of Corynebacterium sphenisci CECT 5990(T) (=DSM 44792(T)), isolated from healthy wild penguins.</title>
        <authorList>
            <person name="Ruckert C."/>
            <person name="Albersmeier A."/>
            <person name="Winkler A."/>
            <person name="Kalinowski J."/>
        </authorList>
    </citation>
    <scope>NUCLEOTIDE SEQUENCE [LARGE SCALE GENOMIC DNA]</scope>
    <source>
        <strain evidence="11 12">DSM 44792</strain>
    </source>
</reference>
<organism evidence="11 12">
    <name type="scientific">Corynebacterium sphenisci DSM 44792</name>
    <dbReference type="NCBI Taxonomy" id="1437874"/>
    <lineage>
        <taxon>Bacteria</taxon>
        <taxon>Bacillati</taxon>
        <taxon>Actinomycetota</taxon>
        <taxon>Actinomycetes</taxon>
        <taxon>Mycobacteriales</taxon>
        <taxon>Corynebacteriaceae</taxon>
        <taxon>Corynebacterium</taxon>
    </lineage>
</organism>
<dbReference type="RefSeq" id="WP_075691147.1">
    <property type="nucleotide sequence ID" value="NZ_CP009248.1"/>
</dbReference>
<dbReference type="Pfam" id="PF00584">
    <property type="entry name" value="SecE"/>
    <property type="match status" value="1"/>
</dbReference>
<dbReference type="GO" id="GO:0006605">
    <property type="term" value="P:protein targeting"/>
    <property type="evidence" value="ECO:0007669"/>
    <property type="project" value="UniProtKB-UniRule"/>
</dbReference>
<evidence type="ECO:0000313" key="12">
    <source>
        <dbReference type="Proteomes" id="UP000185469"/>
    </source>
</evidence>
<feature type="region of interest" description="Disordered" evidence="10">
    <location>
        <begin position="1"/>
        <end position="41"/>
    </location>
</feature>
<sequence length="103" mass="10928">MAEHNQSPAAEAQRPAGKRQMAGVATPAAGRPARRAEDAPAARANPVTFIKQVLAELRKVIWPTGRQMLVYTIVVMAFLIFTLALVWGVDTLAGLGVSAVFGS</sequence>
<dbReference type="EMBL" id="CP009248">
    <property type="protein sequence ID" value="APT89948.1"/>
    <property type="molecule type" value="Genomic_DNA"/>
</dbReference>
<comment type="subunit">
    <text evidence="9">Component of the Sec protein translocase complex. Heterotrimer consisting of SecY, SecE and SecG subunits. The heterotrimers can form oligomers, although 1 heterotrimer is thought to be able to translocate proteins. Interacts with the ribosome. Interacts with SecDF, and other proteins may be involved. Interacts with SecA.</text>
</comment>
<evidence type="ECO:0000256" key="6">
    <source>
        <dbReference type="ARBA" id="ARBA00022989"/>
    </source>
</evidence>
<name>A0A1L7CVV7_9CORY</name>
<keyword evidence="2 9" id="KW-0813">Transport</keyword>
<dbReference type="Gene3D" id="1.20.5.1030">
    <property type="entry name" value="Preprotein translocase secy subunit"/>
    <property type="match status" value="1"/>
</dbReference>
<accession>A0A1L7CVV7</accession>
<dbReference type="GO" id="GO:0009306">
    <property type="term" value="P:protein secretion"/>
    <property type="evidence" value="ECO:0007669"/>
    <property type="project" value="UniProtKB-UniRule"/>
</dbReference>
<dbReference type="GO" id="GO:0043952">
    <property type="term" value="P:protein transport by the Sec complex"/>
    <property type="evidence" value="ECO:0007669"/>
    <property type="project" value="UniProtKB-UniRule"/>
</dbReference>
<dbReference type="NCBIfam" id="TIGR00964">
    <property type="entry name" value="secE_bact"/>
    <property type="match status" value="1"/>
</dbReference>
<dbReference type="STRING" id="1437874.CSPHI_01335"/>
<keyword evidence="7 9" id="KW-0811">Translocation</keyword>
<dbReference type="AlphaFoldDB" id="A0A1L7CVV7"/>
<dbReference type="GO" id="GO:0005886">
    <property type="term" value="C:plasma membrane"/>
    <property type="evidence" value="ECO:0007669"/>
    <property type="project" value="UniProtKB-SubCell"/>
</dbReference>
<dbReference type="OrthoDB" id="9805743at2"/>
<evidence type="ECO:0000256" key="9">
    <source>
        <dbReference type="HAMAP-Rule" id="MF_00422"/>
    </source>
</evidence>
<evidence type="ECO:0000256" key="3">
    <source>
        <dbReference type="ARBA" id="ARBA00022475"/>
    </source>
</evidence>
<evidence type="ECO:0000256" key="1">
    <source>
        <dbReference type="ARBA" id="ARBA00004370"/>
    </source>
</evidence>
<proteinExistence type="inferred from homology"/>
<dbReference type="InterPro" id="IPR038379">
    <property type="entry name" value="SecE_sf"/>
</dbReference>
<evidence type="ECO:0000256" key="10">
    <source>
        <dbReference type="SAM" id="MobiDB-lite"/>
    </source>
</evidence>
<evidence type="ECO:0000256" key="2">
    <source>
        <dbReference type="ARBA" id="ARBA00022448"/>
    </source>
</evidence>
<comment type="subcellular location">
    <subcellularLocation>
        <location evidence="9">Cell membrane</location>
        <topology evidence="9">Single-pass membrane protein</topology>
    </subcellularLocation>
    <subcellularLocation>
        <location evidence="1">Membrane</location>
    </subcellularLocation>
</comment>